<proteinExistence type="predicted"/>
<dbReference type="AlphaFoldDB" id="A0AAP7LUI5"/>
<evidence type="ECO:0000313" key="5">
    <source>
        <dbReference type="EMBL" id="OEK58461.1"/>
    </source>
</evidence>
<evidence type="ECO:0000256" key="3">
    <source>
        <dbReference type="ARBA" id="ARBA00022807"/>
    </source>
</evidence>
<dbReference type="Gene3D" id="2.40.260.10">
    <property type="entry name" value="Sortase"/>
    <property type="match status" value="1"/>
</dbReference>
<dbReference type="InterPro" id="IPR023365">
    <property type="entry name" value="Sortase_dom-sf"/>
</dbReference>
<evidence type="ECO:0000256" key="2">
    <source>
        <dbReference type="ARBA" id="ARBA00022801"/>
    </source>
</evidence>
<name>A0AAP7LUI5_9STAP</name>
<dbReference type="Pfam" id="PF04203">
    <property type="entry name" value="Sortase"/>
    <property type="match status" value="1"/>
</dbReference>
<dbReference type="GO" id="GO:0008234">
    <property type="term" value="F:cysteine-type peptidase activity"/>
    <property type="evidence" value="ECO:0007669"/>
    <property type="project" value="UniProtKB-KW"/>
</dbReference>
<dbReference type="SUPFAM" id="SSF63817">
    <property type="entry name" value="Sortase"/>
    <property type="match status" value="1"/>
</dbReference>
<evidence type="ECO:0000256" key="1">
    <source>
        <dbReference type="ARBA" id="ARBA00022670"/>
    </source>
</evidence>
<dbReference type="CDD" id="cd06165">
    <property type="entry name" value="Sortase_A"/>
    <property type="match status" value="1"/>
</dbReference>
<keyword evidence="2" id="KW-0378">Hydrolase</keyword>
<organism evidence="5 6">
    <name type="scientific">Staphylococcus equorum</name>
    <dbReference type="NCBI Taxonomy" id="246432"/>
    <lineage>
        <taxon>Bacteria</taxon>
        <taxon>Bacillati</taxon>
        <taxon>Bacillota</taxon>
        <taxon>Bacilli</taxon>
        <taxon>Bacillales</taxon>
        <taxon>Staphylococcaceae</taxon>
        <taxon>Staphylococcus</taxon>
    </lineage>
</organism>
<feature type="active site" description="Acyl-thioester intermediate" evidence="4">
    <location>
        <position position="178"/>
    </location>
</feature>
<accession>A0AAP7LUI5</accession>
<keyword evidence="1" id="KW-0645">Protease</keyword>
<evidence type="ECO:0000313" key="6">
    <source>
        <dbReference type="Proteomes" id="UP000095464"/>
    </source>
</evidence>
<dbReference type="Proteomes" id="UP000095464">
    <property type="component" value="Unassembled WGS sequence"/>
</dbReference>
<dbReference type="InterPro" id="IPR042007">
    <property type="entry name" value="Sortase_A"/>
</dbReference>
<evidence type="ECO:0000256" key="4">
    <source>
        <dbReference type="PIRSR" id="PIRSR605754-1"/>
    </source>
</evidence>
<reference evidence="6" key="1">
    <citation type="submission" date="2015-11" db="EMBL/GenBank/DDBJ databases">
        <title>Genomic diversity of Staphylococcus saprophyticus strains from urinary tract infections, animal surfaces, and fermented foods.</title>
        <authorList>
            <person name="Wolfe B.E."/>
        </authorList>
    </citation>
    <scope>NUCLEOTIDE SEQUENCE [LARGE SCALE GENOMIC DNA]</scope>
    <source>
        <strain evidence="6">738_7</strain>
    </source>
</reference>
<sequence length="199" mass="22541">MKKWGSRLISLIGVLLILAAIYIFAKPHIDNYFTEKENEEKVETFDKQHNKNQQKHVEIPNDKSEMAGYISVPDADIKTPVYPGPATPAQLERGVSFAEADESLEDQNIAIAGHTFTGSSTYQFSNLPKAKKGSSVYFKTGNEEKTYKITKIFDVKPEDVEVLEEQQLDKQQLTLITCDSYNEQTGEWEDRKIFVAEAT</sequence>
<dbReference type="NCBIfam" id="TIGR01076">
    <property type="entry name" value="sortase_fam"/>
    <property type="match status" value="1"/>
</dbReference>
<gene>
    <name evidence="5" type="ORF">ASS94_03105</name>
</gene>
<feature type="active site" description="Proton donor/acceptor" evidence="4">
    <location>
        <position position="114"/>
    </location>
</feature>
<dbReference type="GO" id="GO:0006508">
    <property type="term" value="P:proteolysis"/>
    <property type="evidence" value="ECO:0007669"/>
    <property type="project" value="UniProtKB-KW"/>
</dbReference>
<keyword evidence="3" id="KW-0788">Thiol protease</keyword>
<comment type="caution">
    <text evidence="5">The sequence shown here is derived from an EMBL/GenBank/DDBJ whole genome shotgun (WGS) entry which is preliminary data.</text>
</comment>
<dbReference type="InterPro" id="IPR005754">
    <property type="entry name" value="Sortase"/>
</dbReference>
<protein>
    <submittedName>
        <fullName evidence="5">Sortase A</fullName>
    </submittedName>
</protein>
<dbReference type="RefSeq" id="WP_069813407.1">
    <property type="nucleotide sequence ID" value="NZ_JARGCC010000002.1"/>
</dbReference>
<dbReference type="EMBL" id="LNPX01000010">
    <property type="protein sequence ID" value="OEK58461.1"/>
    <property type="molecule type" value="Genomic_DNA"/>
</dbReference>